<dbReference type="RefSeq" id="WP_289505273.1">
    <property type="nucleotide sequence ID" value="NZ_CP116805.1"/>
</dbReference>
<accession>A0AAE9XW73</accession>
<reference evidence="2" key="1">
    <citation type="submission" date="2023-01" db="EMBL/GenBank/DDBJ databases">
        <title>The genome sequence of Kordiimonadaceae bacterium 6D33.</title>
        <authorList>
            <person name="Liu Y."/>
        </authorList>
    </citation>
    <scope>NUCLEOTIDE SEQUENCE</scope>
    <source>
        <strain evidence="2">6D33</strain>
    </source>
</reference>
<feature type="transmembrane region" description="Helical" evidence="1">
    <location>
        <begin position="184"/>
        <end position="202"/>
    </location>
</feature>
<feature type="transmembrane region" description="Helical" evidence="1">
    <location>
        <begin position="67"/>
        <end position="93"/>
    </location>
</feature>
<keyword evidence="1" id="KW-0472">Membrane</keyword>
<feature type="transmembrane region" description="Helical" evidence="1">
    <location>
        <begin position="12"/>
        <end position="28"/>
    </location>
</feature>
<gene>
    <name evidence="2" type="ORF">PH603_06760</name>
</gene>
<feature type="transmembrane region" description="Helical" evidence="1">
    <location>
        <begin position="259"/>
        <end position="277"/>
    </location>
</feature>
<feature type="transmembrane region" description="Helical" evidence="1">
    <location>
        <begin position="148"/>
        <end position="172"/>
    </location>
</feature>
<evidence type="ECO:0000256" key="1">
    <source>
        <dbReference type="SAM" id="Phobius"/>
    </source>
</evidence>
<keyword evidence="1" id="KW-1133">Transmembrane helix</keyword>
<feature type="transmembrane region" description="Helical" evidence="1">
    <location>
        <begin position="231"/>
        <end position="253"/>
    </location>
</feature>
<dbReference type="Proteomes" id="UP001217500">
    <property type="component" value="Chromosome"/>
</dbReference>
<keyword evidence="1" id="KW-0812">Transmembrane</keyword>
<organism evidence="2 3">
    <name type="scientific">Gimibacter soli</name>
    <dbReference type="NCBI Taxonomy" id="3024400"/>
    <lineage>
        <taxon>Bacteria</taxon>
        <taxon>Pseudomonadati</taxon>
        <taxon>Pseudomonadota</taxon>
        <taxon>Alphaproteobacteria</taxon>
        <taxon>Kordiimonadales</taxon>
        <taxon>Temperatibacteraceae</taxon>
        <taxon>Gimibacter</taxon>
    </lineage>
</organism>
<evidence type="ECO:0000313" key="3">
    <source>
        <dbReference type="Proteomes" id="UP001217500"/>
    </source>
</evidence>
<protein>
    <submittedName>
        <fullName evidence="2">Uncharacterized protein</fullName>
    </submittedName>
</protein>
<evidence type="ECO:0000313" key="2">
    <source>
        <dbReference type="EMBL" id="WCL55458.1"/>
    </source>
</evidence>
<name>A0AAE9XW73_9PROT</name>
<dbReference type="KEGG" id="gso:PH603_06760"/>
<feature type="transmembrane region" description="Helical" evidence="1">
    <location>
        <begin position="105"/>
        <end position="127"/>
    </location>
</feature>
<proteinExistence type="predicted"/>
<dbReference type="AlphaFoldDB" id="A0AAE9XW73"/>
<keyword evidence="3" id="KW-1185">Reference proteome</keyword>
<sequence length="294" mass="32990">MPFLSATMFETIFYLVFAAQIALVSLYYPKQIGARILHVFDHYPPADYPKLYAGAGPEGIDRGRRQIALYLGVNRAIAVLGLIVLVSLIASGYEFGPKGGAELFVGGYFMVQALPYIYLAVAEFAQYKALRRAFHTVRRSADLTRRRLFDYIAPGYVVAAVVSYVVWVVFQIGGRPVSEWREDVYLAVPLITAMNVAYIFMIRHFISGRRLNPLAGPTDQFIQTEMQVKTLVLSSIFCSVFLTLMIAAGRYGFEFMDPIVTSLFLQLCMVFSVGMTLKSVNPKEVDFEVYRGNS</sequence>
<dbReference type="EMBL" id="CP116805">
    <property type="protein sequence ID" value="WCL55458.1"/>
    <property type="molecule type" value="Genomic_DNA"/>
</dbReference>